<evidence type="ECO:0000256" key="3">
    <source>
        <dbReference type="ARBA" id="ARBA00022679"/>
    </source>
</evidence>
<dbReference type="InterPro" id="IPR002295">
    <property type="entry name" value="N4/N6-MTase_EcoPI_Mod-like"/>
</dbReference>
<dbReference type="SUPFAM" id="SSF53335">
    <property type="entry name" value="S-adenosyl-L-methionine-dependent methyltransferases"/>
    <property type="match status" value="1"/>
</dbReference>
<dbReference type="AlphaFoldDB" id="A0A2N8U1P8"/>
<reference evidence="6 7" key="1">
    <citation type="submission" date="2016-06" db="EMBL/GenBank/DDBJ databases">
        <authorList>
            <person name="Kjaerup R.B."/>
            <person name="Dalgaard T.S."/>
            <person name="Juul-Madsen H.R."/>
        </authorList>
    </citation>
    <scope>NUCLEOTIDE SEQUENCE [LARGE SCALE GENOMIC DNA]</scope>
    <source>
        <strain evidence="6">JF4278</strain>
    </source>
</reference>
<reference evidence="8" key="2">
    <citation type="submission" date="2021-01" db="PDB data bank">
        <title>Structure of Mod subunit of the Type III restriction-modification enzyme Mbo45V.</title>
        <authorList>
            <person name="Ahmed I."/>
            <person name="Chouhan O.P."/>
            <person name="Gopinath A."/>
            <person name="Morgan R.D."/>
            <person name="Bhagat K."/>
            <person name="Singh A."/>
            <person name="Saikrishnan K."/>
        </authorList>
    </citation>
    <scope>X-RAY CRYSTALLOGRAPHY (3.20 ANGSTROMS)</scope>
</reference>
<dbReference type="GO" id="GO:0008170">
    <property type="term" value="F:N-methyltransferase activity"/>
    <property type="evidence" value="ECO:0007669"/>
    <property type="project" value="InterPro"/>
</dbReference>
<dbReference type="InterPro" id="IPR002941">
    <property type="entry name" value="DNA_methylase_N4/N6"/>
</dbReference>
<dbReference type="Pfam" id="PF01555">
    <property type="entry name" value="N6_N4_Mtase"/>
    <property type="match status" value="1"/>
</dbReference>
<organism evidence="6 7">
    <name type="scientific">Mycoplasmopsis bovis</name>
    <name type="common">Mycoplasma bovis</name>
    <dbReference type="NCBI Taxonomy" id="28903"/>
    <lineage>
        <taxon>Bacteria</taxon>
        <taxon>Bacillati</taxon>
        <taxon>Mycoplasmatota</taxon>
        <taxon>Mycoplasmoidales</taxon>
        <taxon>Metamycoplasmataceae</taxon>
        <taxon>Mycoplasmopsis</taxon>
    </lineage>
</organism>
<dbReference type="SMR" id="A0A2N8U1P8"/>
<accession>A0A2N8U1P8</accession>
<evidence type="ECO:0000256" key="2">
    <source>
        <dbReference type="ARBA" id="ARBA00022603"/>
    </source>
</evidence>
<dbReference type="GO" id="GO:0032259">
    <property type="term" value="P:methylation"/>
    <property type="evidence" value="ECO:0007669"/>
    <property type="project" value="UniProtKB-KW"/>
</dbReference>
<feature type="domain" description="DNA methylase N-4/N-6" evidence="5">
    <location>
        <begin position="133"/>
        <end position="454"/>
    </location>
</feature>
<dbReference type="PRINTS" id="PR00506">
    <property type="entry name" value="D21N6MTFRASE"/>
</dbReference>
<gene>
    <name evidence="6" type="ORF">MBOVJF4278_00138</name>
</gene>
<evidence type="ECO:0000256" key="1">
    <source>
        <dbReference type="ARBA" id="ARBA00006594"/>
    </source>
</evidence>
<dbReference type="Proteomes" id="UP000233776">
    <property type="component" value="Chromosome I"/>
</dbReference>
<protein>
    <submittedName>
        <fullName evidence="6">DNA methylase</fullName>
    </submittedName>
</protein>
<dbReference type="PROSITE" id="PS00092">
    <property type="entry name" value="N6_MTASE"/>
    <property type="match status" value="1"/>
</dbReference>
<dbReference type="InterPro" id="IPR002052">
    <property type="entry name" value="DNA_methylase_N6_adenine_CS"/>
</dbReference>
<keyword evidence="4" id="KW-0949">S-adenosyl-L-methionine</keyword>
<evidence type="ECO:0000256" key="4">
    <source>
        <dbReference type="ARBA" id="ARBA00022691"/>
    </source>
</evidence>
<name>A0A2N8U1P8_MYCBV</name>
<evidence type="ECO:0000313" key="6">
    <source>
        <dbReference type="EMBL" id="SBO45926.1"/>
    </source>
</evidence>
<dbReference type="GO" id="GO:0003677">
    <property type="term" value="F:DNA binding"/>
    <property type="evidence" value="ECO:0007669"/>
    <property type="project" value="InterPro"/>
</dbReference>
<dbReference type="InterPro" id="IPR029063">
    <property type="entry name" value="SAM-dependent_MTases_sf"/>
</dbReference>
<dbReference type="Gene3D" id="3.40.50.150">
    <property type="entry name" value="Vaccinia Virus protein VP39"/>
    <property type="match status" value="1"/>
</dbReference>
<dbReference type="REBASE" id="227995">
    <property type="entry name" value="M1.Mbo4278ORF138P"/>
</dbReference>
<dbReference type="EMBL" id="LT578453">
    <property type="protein sequence ID" value="SBO45926.1"/>
    <property type="molecule type" value="Genomic_DNA"/>
</dbReference>
<evidence type="ECO:0000313" key="7">
    <source>
        <dbReference type="Proteomes" id="UP000233776"/>
    </source>
</evidence>
<keyword evidence="2 6" id="KW-0489">Methyltransferase</keyword>
<proteinExistence type="evidence at protein level"/>
<sequence length="574" mass="66953">MNTIKQDYIEKANALSLSNELNQDQKDLILSIIDKFEDNDPALHNVYQLLIKRVKLGFVFDIAPSVNASEIALFKKDEKLSFNNDNNKPTNTLIIGENYDALKNLIVIERERERRERERERERESQSETVNYDVIYIDPPYNTESSLSDGNNLSEKDDVGSSKFIYRDKFSRTGWLNMLNERLRMAKQLLKEDGVIFVSIDDSEQAYLKVLMDEIFGEENFIACVPAILNPSGRQVNTEIALTHEYILIYGGVNFVPEELDNEYVINKLPEIYKNRNLETLVDNKGEYWLQYTLENQSKKFNDKNRPNLAYPIFINKDENHNLYHTIEPTEKTIYTLWPKNVNGVQYVWRWSREKINKEKEELVIKMDNDKFKIYPKKRKNTWIFKTIIKGSSFNNKTGNKVLSSILKSDEFSTAKPVELIKLLIKLHPNNNARILDFYAGSGTTGHAVMELNKEDGGNRCYTLVTNNENNIATNVCYERLYRINNGISTNNESNFDWIKKNKPYKSNLNVYDIEYFSTKLFDDNQSNMSIKEQYIKMLQDFNIDTEDKDSNIDILRSLTSLKPISKEDTDAIK</sequence>
<keyword evidence="3" id="KW-0808">Transferase</keyword>
<dbReference type="STRING" id="28903.B0W43_00855"/>
<evidence type="ECO:0007829" key="8">
    <source>
        <dbReference type="PDB" id="7DSU"/>
    </source>
</evidence>
<comment type="similarity">
    <text evidence="1">Belongs to the N(4)/N(6)-methyltransferase family.</text>
</comment>
<keyword evidence="8" id="KW-0002">3D-structure</keyword>
<dbReference type="PDB" id="7DSU">
    <property type="method" value="X-ray"/>
    <property type="resolution" value="3.20 A"/>
    <property type="chains" value="A/B=1-574"/>
</dbReference>
<evidence type="ECO:0000259" key="5">
    <source>
        <dbReference type="Pfam" id="PF01555"/>
    </source>
</evidence>